<proteinExistence type="predicted"/>
<evidence type="ECO:0000256" key="1">
    <source>
        <dbReference type="SAM" id="SignalP"/>
    </source>
</evidence>
<keyword evidence="1" id="KW-0732">Signal</keyword>
<evidence type="ECO:0000313" key="3">
    <source>
        <dbReference type="Proteomes" id="UP000241829"/>
    </source>
</evidence>
<dbReference type="PANTHER" id="PTHR45642">
    <property type="entry name" value="GDSL ESTERASE/LIPASE EXL3"/>
    <property type="match status" value="1"/>
</dbReference>
<dbReference type="AlphaFoldDB" id="A0A2P1NIA4"/>
<feature type="chain" id="PRO_5015201229" evidence="1">
    <location>
        <begin position="26"/>
        <end position="375"/>
    </location>
</feature>
<dbReference type="InterPro" id="IPR036514">
    <property type="entry name" value="SGNH_hydro_sf"/>
</dbReference>
<dbReference type="Pfam" id="PF00657">
    <property type="entry name" value="Lipase_GDSL"/>
    <property type="match status" value="1"/>
</dbReference>
<reference evidence="3" key="1">
    <citation type="submission" date="2018-03" db="EMBL/GenBank/DDBJ databases">
        <title>Genome sequencing of Melaminivora sp. strain SC2-7.</title>
        <authorList>
            <person name="Kim S.-J."/>
            <person name="Heo J."/>
            <person name="Ahn J.-H."/>
            <person name="Kwon S.-W."/>
        </authorList>
    </citation>
    <scope>NUCLEOTIDE SEQUENCE [LARGE SCALE GENOMIC DNA]</scope>
    <source>
        <strain evidence="3">SC2-7</strain>
    </source>
</reference>
<accession>A0A2P1NIA4</accession>
<dbReference type="GO" id="GO:0016788">
    <property type="term" value="F:hydrolase activity, acting on ester bonds"/>
    <property type="evidence" value="ECO:0007669"/>
    <property type="project" value="InterPro"/>
</dbReference>
<dbReference type="KEGG" id="melm:C7H73_03030"/>
<dbReference type="RefSeq" id="WP_106845310.1">
    <property type="nucleotide sequence ID" value="NZ_CP027792.1"/>
</dbReference>
<dbReference type="Proteomes" id="UP000241829">
    <property type="component" value="Chromosome"/>
</dbReference>
<feature type="signal peptide" evidence="1">
    <location>
        <begin position="1"/>
        <end position="25"/>
    </location>
</feature>
<sequence>MKFRMHWAAAAAAATLLAACGGGGADTTPAAPVTSVKVAGDSLADSGTFGIKFTVQGAGDNGGPTLIWPERVAGSYSQKLCPHYDLTSGALNTRASCTNYAVGGAAINYFKAPNAPQSILRQLADLGAAGYGAGDLLLVDGGGNDASDLIGAYLGASKDGGAAYAALLGTVLNAATVQQLLGGGAAGMAQAGGAYMQALAVRFAGAIKAQALDKGASRVAVLNMPGVTLTPKFRTVLGSIAQANGQAAAAQAEKLFDGWVQAFNAKLAEQFAGDKRVAVVDFYASFKDQSEHPAQYSYDNVTTPVCPVTGVDGSGLPTYTFPTCTAAALSAKPPAGAGADWWQRYAFSDSFHPTPYAHQLMGQLVSRSLSQAGWL</sequence>
<name>A0A2P1NIA4_9BURK</name>
<dbReference type="SUPFAM" id="SSF52266">
    <property type="entry name" value="SGNH hydrolase"/>
    <property type="match status" value="1"/>
</dbReference>
<evidence type="ECO:0000313" key="2">
    <source>
        <dbReference type="EMBL" id="AVP56752.1"/>
    </source>
</evidence>
<dbReference type="Gene3D" id="3.40.50.1110">
    <property type="entry name" value="SGNH hydrolase"/>
    <property type="match status" value="1"/>
</dbReference>
<dbReference type="PANTHER" id="PTHR45642:SF95">
    <property type="entry name" value="GDSL-LIKE LIPASE_ACYLHYDROLASE FAMILY PROTEIN, EXPRESSED"/>
    <property type="match status" value="1"/>
</dbReference>
<dbReference type="EMBL" id="CP027792">
    <property type="protein sequence ID" value="AVP56752.1"/>
    <property type="molecule type" value="Genomic_DNA"/>
</dbReference>
<dbReference type="OrthoDB" id="5292073at2"/>
<dbReference type="InterPro" id="IPR001087">
    <property type="entry name" value="GDSL"/>
</dbReference>
<organism evidence="2 3">
    <name type="scientific">Pulveribacter suum</name>
    <dbReference type="NCBI Taxonomy" id="2116657"/>
    <lineage>
        <taxon>Bacteria</taxon>
        <taxon>Pseudomonadati</taxon>
        <taxon>Pseudomonadota</taxon>
        <taxon>Betaproteobacteria</taxon>
        <taxon>Burkholderiales</taxon>
        <taxon>Comamonadaceae</taxon>
        <taxon>Pulveribacter</taxon>
    </lineage>
</organism>
<keyword evidence="3" id="KW-1185">Reference proteome</keyword>
<dbReference type="PROSITE" id="PS51257">
    <property type="entry name" value="PROKAR_LIPOPROTEIN"/>
    <property type="match status" value="1"/>
</dbReference>
<dbReference type="InterPro" id="IPR050592">
    <property type="entry name" value="GDSL_lipolytic_enzyme"/>
</dbReference>
<protein>
    <submittedName>
        <fullName evidence="2">Phospholipase</fullName>
    </submittedName>
</protein>
<gene>
    <name evidence="2" type="ORF">C7H73_03030</name>
</gene>